<feature type="compositionally biased region" description="Low complexity" evidence="1">
    <location>
        <begin position="90"/>
        <end position="102"/>
    </location>
</feature>
<dbReference type="KEGG" id="pter:C2L65_23270"/>
<evidence type="ECO:0000313" key="4">
    <source>
        <dbReference type="Proteomes" id="UP000243502"/>
    </source>
</evidence>
<feature type="compositionally biased region" description="Polar residues" evidence="1">
    <location>
        <begin position="64"/>
        <end position="73"/>
    </location>
</feature>
<feature type="chain" id="PRO_5014475812" description="Lipoprotein" evidence="2">
    <location>
        <begin position="24"/>
        <end position="120"/>
    </location>
</feature>
<evidence type="ECO:0008006" key="5">
    <source>
        <dbReference type="Google" id="ProtNLM"/>
    </source>
</evidence>
<feature type="region of interest" description="Disordered" evidence="1">
    <location>
        <begin position="36"/>
        <end position="120"/>
    </location>
</feature>
<evidence type="ECO:0000256" key="2">
    <source>
        <dbReference type="SAM" id="SignalP"/>
    </source>
</evidence>
<proteinExistence type="predicted"/>
<feature type="signal peptide" evidence="2">
    <location>
        <begin position="1"/>
        <end position="23"/>
    </location>
</feature>
<dbReference type="EMBL" id="CP026112">
    <property type="protein sequence ID" value="AUT62542.1"/>
    <property type="molecule type" value="Genomic_DNA"/>
</dbReference>
<feature type="compositionally biased region" description="Polar residues" evidence="1">
    <location>
        <begin position="80"/>
        <end position="89"/>
    </location>
</feature>
<protein>
    <recommendedName>
        <fullName evidence="5">Lipoprotein</fullName>
    </recommendedName>
</protein>
<reference evidence="3 4" key="1">
    <citation type="submission" date="2018-01" db="EMBL/GenBank/DDBJ databases">
        <title>Species boundaries and ecological features among Paraburkholderia terrae DSMZ17804T, P. hospita DSMZ17164T and P. caribensis DSMZ13236T.</title>
        <authorList>
            <person name="Pratama A.A."/>
        </authorList>
    </citation>
    <scope>NUCLEOTIDE SEQUENCE [LARGE SCALE GENOMIC DNA]</scope>
    <source>
        <strain evidence="3 4">DSM 17804</strain>
    </source>
</reference>
<dbReference type="Proteomes" id="UP000243502">
    <property type="component" value="Chromosome 2"/>
</dbReference>
<gene>
    <name evidence="3" type="ORF">C2L65_23270</name>
</gene>
<dbReference type="AlphaFoldDB" id="A0A2I8ET38"/>
<keyword evidence="2" id="KW-0732">Signal</keyword>
<sequence length="120" mass="11688">MNGLPLSSLRVSAIVVLASFALAACGADDAATVSNSTPVASQANTAAPSASPSGLPLPSSTTGNSASAFNTPAASGMNAADNTRSNSQDSAAILSAQASVAADNQQVTPVLRYAPGEESH</sequence>
<accession>A0A2I8ET38</accession>
<evidence type="ECO:0000256" key="1">
    <source>
        <dbReference type="SAM" id="MobiDB-lite"/>
    </source>
</evidence>
<evidence type="ECO:0000313" key="3">
    <source>
        <dbReference type="EMBL" id="AUT62542.1"/>
    </source>
</evidence>
<dbReference type="RefSeq" id="WP_042308174.1">
    <property type="nucleotide sequence ID" value="NZ_CP026112.1"/>
</dbReference>
<name>A0A2I8ET38_9BURK</name>
<feature type="compositionally biased region" description="Low complexity" evidence="1">
    <location>
        <begin position="45"/>
        <end position="63"/>
    </location>
</feature>
<organism evidence="3 4">
    <name type="scientific">Paraburkholderia terrae</name>
    <dbReference type="NCBI Taxonomy" id="311230"/>
    <lineage>
        <taxon>Bacteria</taxon>
        <taxon>Pseudomonadati</taxon>
        <taxon>Pseudomonadota</taxon>
        <taxon>Betaproteobacteria</taxon>
        <taxon>Burkholderiales</taxon>
        <taxon>Burkholderiaceae</taxon>
        <taxon>Paraburkholderia</taxon>
    </lineage>
</organism>